<evidence type="ECO:0000313" key="4">
    <source>
        <dbReference type="Proteomes" id="UP000485058"/>
    </source>
</evidence>
<organism evidence="3 4">
    <name type="scientific">Haematococcus lacustris</name>
    <name type="common">Green alga</name>
    <name type="synonym">Haematococcus pluvialis</name>
    <dbReference type="NCBI Taxonomy" id="44745"/>
    <lineage>
        <taxon>Eukaryota</taxon>
        <taxon>Viridiplantae</taxon>
        <taxon>Chlorophyta</taxon>
        <taxon>core chlorophytes</taxon>
        <taxon>Chlorophyceae</taxon>
        <taxon>CS clade</taxon>
        <taxon>Chlamydomonadales</taxon>
        <taxon>Haematococcaceae</taxon>
        <taxon>Haematococcus</taxon>
    </lineage>
</organism>
<dbReference type="Gene3D" id="3.80.10.10">
    <property type="entry name" value="Ribonuclease Inhibitor"/>
    <property type="match status" value="1"/>
</dbReference>
<feature type="compositionally biased region" description="Polar residues" evidence="2">
    <location>
        <begin position="217"/>
        <end position="227"/>
    </location>
</feature>
<dbReference type="Proteomes" id="UP000485058">
    <property type="component" value="Unassembled WGS sequence"/>
</dbReference>
<reference evidence="3 4" key="1">
    <citation type="submission" date="2020-02" db="EMBL/GenBank/DDBJ databases">
        <title>Draft genome sequence of Haematococcus lacustris strain NIES-144.</title>
        <authorList>
            <person name="Morimoto D."/>
            <person name="Nakagawa S."/>
            <person name="Yoshida T."/>
            <person name="Sawayama S."/>
        </authorList>
    </citation>
    <scope>NUCLEOTIDE SEQUENCE [LARGE SCALE GENOMIC DNA]</scope>
    <source>
        <strain evidence="3 4">NIES-144</strain>
    </source>
</reference>
<proteinExistence type="predicted"/>
<dbReference type="SUPFAM" id="SSF52047">
    <property type="entry name" value="RNI-like"/>
    <property type="match status" value="1"/>
</dbReference>
<dbReference type="AlphaFoldDB" id="A0A699ZCW3"/>
<name>A0A699ZCW3_HAELA</name>
<keyword evidence="4" id="KW-1185">Reference proteome</keyword>
<evidence type="ECO:0000256" key="2">
    <source>
        <dbReference type="SAM" id="MobiDB-lite"/>
    </source>
</evidence>
<dbReference type="GO" id="GO:0005930">
    <property type="term" value="C:axoneme"/>
    <property type="evidence" value="ECO:0007669"/>
    <property type="project" value="UniProtKB-SubCell"/>
</dbReference>
<comment type="caution">
    <text evidence="3">The sequence shown here is derived from an EMBL/GenBank/DDBJ whole genome shotgun (WGS) entry which is preliminary data.</text>
</comment>
<feature type="region of interest" description="Disordered" evidence="2">
    <location>
        <begin position="217"/>
        <end position="253"/>
    </location>
</feature>
<dbReference type="EMBL" id="BLLF01001652">
    <property type="protein sequence ID" value="GFH20527.1"/>
    <property type="molecule type" value="Genomic_DNA"/>
</dbReference>
<evidence type="ECO:0000313" key="3">
    <source>
        <dbReference type="EMBL" id="GFH20527.1"/>
    </source>
</evidence>
<feature type="region of interest" description="Disordered" evidence="2">
    <location>
        <begin position="952"/>
        <end position="1008"/>
    </location>
</feature>
<protein>
    <submittedName>
        <fullName evidence="3">Uncharacterized protein</fullName>
    </submittedName>
</protein>
<gene>
    <name evidence="3" type="ORF">HaLaN_17665</name>
</gene>
<accession>A0A699ZCW3</accession>
<dbReference type="InterPro" id="IPR032675">
    <property type="entry name" value="LRR_dom_sf"/>
</dbReference>
<comment type="subcellular location">
    <subcellularLocation>
        <location evidence="1">Cytoplasm</location>
        <location evidence="1">Cytoskeleton</location>
        <location evidence="1">Cilium axoneme</location>
    </subcellularLocation>
</comment>
<evidence type="ECO:0000256" key="1">
    <source>
        <dbReference type="ARBA" id="ARBA00004430"/>
    </source>
</evidence>
<sequence>MCRGVLDGGSTRRVERLRQSGVMLALTASLATHALSSCLAGLVGSGGGKGLVYCPQAPPPSPATQAPGPSQPLTAWGGASGREGRCGVGSQAKAGWRGNERLHCVPAVAPMYIHCHGGMHANHHGGVDLLADAGAAYKANSIKLAQHRTDQAAQGGNVEQIRLGVLNTSAACDCEARPPAVLTSCCSIVCVAHIVHNAILGWFGGVADGSELRAARSSQTAPAMSQRDTLHQAAMDGGASATDGYSPAGQAPPPATRLLDLPPALLDDIACRVMQLGARSLLPLTCRAFSQARLLHVPALRIQLGRQCCDQLLTPRVVAALQLPQTEDTQDYTNLLDHALAKLDNCAAVEVCNLVSWGVYSHDKHRHLHCTPGLAQHLLDSFPSLTALTLRGLCVSSDALASLLSHPRLALQLQQLHLYIDSDTAGEEPGAVDPLFQGLQLKQLSIAADPEQPDSPPLPSFEPLAQHLTQLHLMVGCHYKAGLSFFRECLQPLAQLQALTISNHHGLEGLMEVLLQALPQLHTLQLPDATVLGQQQLDTLLAATQITSLQLSRVNALDTSYADAPCSWQRLELQWIDWEAITYLPLHSLTQPLVLGRVDIRVEDILDPKVAAALYLLANVLKVPVKNKDVRLTLMSPEQPKRLGVITPAFLQQQRVDLAQLVAVLQPLQCRGKLEVRYLHGVTAADVVALAPLCRDCTHFAVWEGSIEPSLEFWHQLVQLMPAVQKVVEFLCVKGSACAAMHESLQLMAEQPWARWLDIKVSAGGRPLPACCLDMNKVFSNPSQPGRIKAVRASEPAATCSQVSVMRLVGWQEGKASSVPAMIDLHAPQPCLSYCGLRWLGCIAGASCQGLSGLGCYLYISEGDGLGVGAVSQVICCTMHPCFERLQCLQPHHTASMKMRGRWRRAVSACLCTTHAPSPPPPPTAGTPRSNSRPATQVELGINPGVQFSAASRVQDEKSDQLPEQCPPQQPAVASTNPTQPPAPGSSQLSRHLPGGQPAAHHHHHGHLGCSVGGVPVPQVLAAAAEAVRSPRSSTRWWKSPCSTTSVSSNWWCSSAQLASAPGEDEVLMSCCEPAARWCAGPGA</sequence>
<feature type="region of interest" description="Disordered" evidence="2">
    <location>
        <begin position="917"/>
        <end position="936"/>
    </location>
</feature>